<accession>K4F7F3</accession>
<reference evidence="1 2" key="1">
    <citation type="journal article" date="2014" name="Virology">
        <title>Supersize me: Cronobacter sakazakii phage GAP32.</title>
        <authorList>
            <person name="Abbasifar R."/>
            <person name="Griffiths M.W."/>
            <person name="Sabour P.M."/>
            <person name="Ackermann H.-W."/>
            <person name="Vandersteegen K."/>
            <person name="Lavigne R."/>
            <person name="Noben J.-P."/>
            <person name="Villa A.A."/>
            <person name="Abbasifar A."/>
            <person name="Nash J.H.E."/>
            <person name="Kropinski A.M."/>
        </authorList>
    </citation>
    <scope>NUCLEOTIDE SEQUENCE [LARGE SCALE GENOMIC DNA]</scope>
    <source>
        <strain evidence="1">GAP-32</strain>
    </source>
</reference>
<dbReference type="EMBL" id="JN882285">
    <property type="protein sequence ID" value="AFC21662.1"/>
    <property type="molecule type" value="Genomic_DNA"/>
</dbReference>
<evidence type="ECO:0000313" key="1">
    <source>
        <dbReference type="EMBL" id="AFC21662.1"/>
    </source>
</evidence>
<proteinExistence type="predicted"/>
<dbReference type="KEGG" id="vg:13993952"/>
<dbReference type="OrthoDB" id="27046at10239"/>
<name>K4F7F3_9CAUD</name>
<evidence type="ECO:0000313" key="2">
    <source>
        <dbReference type="Proteomes" id="UP000000457"/>
    </source>
</evidence>
<dbReference type="Proteomes" id="UP000000457">
    <property type="component" value="Segment"/>
</dbReference>
<gene>
    <name evidence="1" type="ORF">GAP32_212</name>
</gene>
<sequence>MSENIQEQETVVGPQLEFIDIINATKIMEAAIERGIFNVKELAEVAPIVSRFQDFSAAILADQEARQAEADVQAEQGE</sequence>
<dbReference type="RefSeq" id="YP_006987317.1">
    <property type="nucleotide sequence ID" value="NC_019401.1"/>
</dbReference>
<keyword evidence="2" id="KW-1185">Reference proteome</keyword>
<organism evidence="1 2">
    <name type="scientific">Cronobacter phage vB_CsaM_GAP32</name>
    <dbReference type="NCBI Taxonomy" id="1141136"/>
    <lineage>
        <taxon>Viruses</taxon>
        <taxon>Duplodnaviria</taxon>
        <taxon>Heunggongvirae</taxon>
        <taxon>Uroviricota</taxon>
        <taxon>Caudoviricetes</taxon>
        <taxon>Mimasvirus</taxon>
        <taxon>Mimasvirus GAP32</taxon>
    </lineage>
</organism>
<dbReference type="GeneID" id="13993952"/>
<protein>
    <submittedName>
        <fullName evidence="1">Uncharacterized protein</fullName>
    </submittedName>
</protein>